<name>A0A1S3HM18_LINAN</name>
<dbReference type="KEGG" id="lak:106155680"/>
<sequence>MELCCTYLEYVDARGGRGGGARGGSRSRGSSRSRSSSSLSRTRSSTWWKTAAAVGTVYGLSRYQRRRRYKMDPDREPTRCYNSARRFQENGSLFNEFICPEWDQPDELEYCCGPELQQYCCGFWDDGGRVAGVVIGILIAVTLVIGCIACCCCQARKRRASCKSTTTGTTEMTSYPSSVPTYQPQMAQPPPAYPLNPTDETSQPLMSSSGEKDASGPGFSPYPPTDQPGYPPQPYPPQPYPPPAGFNTGDNPPYPVAPPPPYDNYKQ</sequence>
<feature type="region of interest" description="Disordered" evidence="1">
    <location>
        <begin position="16"/>
        <end position="38"/>
    </location>
</feature>
<evidence type="ECO:0000313" key="3">
    <source>
        <dbReference type="Proteomes" id="UP000085678"/>
    </source>
</evidence>
<dbReference type="InParanoid" id="A0A1S3HM18"/>
<dbReference type="Proteomes" id="UP000085678">
    <property type="component" value="Unplaced"/>
</dbReference>
<keyword evidence="3" id="KW-1185">Reference proteome</keyword>
<proteinExistence type="predicted"/>
<keyword evidence="2" id="KW-0472">Membrane</keyword>
<feature type="transmembrane region" description="Helical" evidence="2">
    <location>
        <begin position="130"/>
        <end position="153"/>
    </location>
</feature>
<dbReference type="STRING" id="7574.A0A1S3HM18"/>
<dbReference type="RefSeq" id="XP_013386069.1">
    <property type="nucleotide sequence ID" value="XM_013530615.1"/>
</dbReference>
<dbReference type="GeneID" id="106155680"/>
<keyword evidence="2" id="KW-0812">Transmembrane</keyword>
<organism evidence="3 4">
    <name type="scientific">Lingula anatina</name>
    <name type="common">Brachiopod</name>
    <name type="synonym">Lingula unguis</name>
    <dbReference type="NCBI Taxonomy" id="7574"/>
    <lineage>
        <taxon>Eukaryota</taxon>
        <taxon>Metazoa</taxon>
        <taxon>Spiralia</taxon>
        <taxon>Lophotrochozoa</taxon>
        <taxon>Brachiopoda</taxon>
        <taxon>Linguliformea</taxon>
        <taxon>Lingulata</taxon>
        <taxon>Lingulida</taxon>
        <taxon>Linguloidea</taxon>
        <taxon>Lingulidae</taxon>
        <taxon>Lingula</taxon>
    </lineage>
</organism>
<evidence type="ECO:0000256" key="1">
    <source>
        <dbReference type="SAM" id="MobiDB-lite"/>
    </source>
</evidence>
<dbReference type="AlphaFoldDB" id="A0A1S3HM18"/>
<keyword evidence="2" id="KW-1133">Transmembrane helix</keyword>
<feature type="compositionally biased region" description="Pro residues" evidence="1">
    <location>
        <begin position="252"/>
        <end position="267"/>
    </location>
</feature>
<accession>A0A1S3HM18</accession>
<dbReference type="OrthoDB" id="6159037at2759"/>
<feature type="region of interest" description="Disordered" evidence="1">
    <location>
        <begin position="164"/>
        <end position="267"/>
    </location>
</feature>
<evidence type="ECO:0000256" key="2">
    <source>
        <dbReference type="SAM" id="Phobius"/>
    </source>
</evidence>
<feature type="compositionally biased region" description="Pro residues" evidence="1">
    <location>
        <begin position="220"/>
        <end position="244"/>
    </location>
</feature>
<protein>
    <submittedName>
        <fullName evidence="4">Uncharacterized protein LOC106155680</fullName>
    </submittedName>
</protein>
<feature type="compositionally biased region" description="Low complexity" evidence="1">
    <location>
        <begin position="164"/>
        <end position="186"/>
    </location>
</feature>
<evidence type="ECO:0000313" key="4">
    <source>
        <dbReference type="RefSeq" id="XP_013386069.1"/>
    </source>
</evidence>
<feature type="compositionally biased region" description="Low complexity" evidence="1">
    <location>
        <begin position="27"/>
        <end position="38"/>
    </location>
</feature>
<gene>
    <name evidence="4" type="primary">LOC106155680</name>
</gene>
<reference evidence="4" key="1">
    <citation type="submission" date="2025-08" db="UniProtKB">
        <authorList>
            <consortium name="RefSeq"/>
        </authorList>
    </citation>
    <scope>IDENTIFICATION</scope>
    <source>
        <tissue evidence="4">Gonads</tissue>
    </source>
</reference>
<feature type="compositionally biased region" description="Polar residues" evidence="1">
    <location>
        <begin position="198"/>
        <end position="209"/>
    </location>
</feature>